<protein>
    <submittedName>
        <fullName evidence="1">Uncharacterized protein</fullName>
    </submittedName>
</protein>
<accession>A0A7R9EZ08</accession>
<organism evidence="1">
    <name type="scientific">Timema bartmani</name>
    <dbReference type="NCBI Taxonomy" id="61472"/>
    <lineage>
        <taxon>Eukaryota</taxon>
        <taxon>Metazoa</taxon>
        <taxon>Ecdysozoa</taxon>
        <taxon>Arthropoda</taxon>
        <taxon>Hexapoda</taxon>
        <taxon>Insecta</taxon>
        <taxon>Pterygota</taxon>
        <taxon>Neoptera</taxon>
        <taxon>Polyneoptera</taxon>
        <taxon>Phasmatodea</taxon>
        <taxon>Timematodea</taxon>
        <taxon>Timematoidea</taxon>
        <taxon>Timematidae</taxon>
        <taxon>Timema</taxon>
    </lineage>
</organism>
<name>A0A7R9EZ08_9NEOP</name>
<sequence length="74" mass="8293">MAHGRVLQSAAWLDLSCVDKNSTLPRQKKIHKPPPRVALPASLWSVAAYTPSPLSRYMWGLHARHFSGRCLKIS</sequence>
<proteinExistence type="predicted"/>
<dbReference type="EMBL" id="OD566445">
    <property type="protein sequence ID" value="CAD7444010.1"/>
    <property type="molecule type" value="Genomic_DNA"/>
</dbReference>
<reference evidence="1" key="1">
    <citation type="submission" date="2020-11" db="EMBL/GenBank/DDBJ databases">
        <authorList>
            <person name="Tran Van P."/>
        </authorList>
    </citation>
    <scope>NUCLEOTIDE SEQUENCE</scope>
</reference>
<gene>
    <name evidence="1" type="ORF">TBIB3V08_LOCUS6403</name>
</gene>
<evidence type="ECO:0000313" key="1">
    <source>
        <dbReference type="EMBL" id="CAD7444010.1"/>
    </source>
</evidence>
<dbReference type="AlphaFoldDB" id="A0A7R9EZ08"/>